<dbReference type="SMART" id="SM00487">
    <property type="entry name" value="DEXDc"/>
    <property type="match status" value="1"/>
</dbReference>
<evidence type="ECO:0000259" key="9">
    <source>
        <dbReference type="PROSITE" id="PS51192"/>
    </source>
</evidence>
<dbReference type="GO" id="GO:0003723">
    <property type="term" value="F:RNA binding"/>
    <property type="evidence" value="ECO:0007669"/>
    <property type="project" value="UniProtKB-UniRule"/>
</dbReference>
<keyword evidence="4 6" id="KW-0067">ATP-binding</keyword>
<dbReference type="PROSITE" id="PS51192">
    <property type="entry name" value="HELICASE_ATP_BIND_1"/>
    <property type="match status" value="1"/>
</dbReference>
<organism evidence="11 12">
    <name type="scientific">Piedraia hortae CBS 480.64</name>
    <dbReference type="NCBI Taxonomy" id="1314780"/>
    <lineage>
        <taxon>Eukaryota</taxon>
        <taxon>Fungi</taxon>
        <taxon>Dikarya</taxon>
        <taxon>Ascomycota</taxon>
        <taxon>Pezizomycotina</taxon>
        <taxon>Dothideomycetes</taxon>
        <taxon>Dothideomycetidae</taxon>
        <taxon>Capnodiales</taxon>
        <taxon>Piedraiaceae</taxon>
        <taxon>Piedraia</taxon>
    </lineage>
</organism>
<dbReference type="GO" id="GO:0016787">
    <property type="term" value="F:hydrolase activity"/>
    <property type="evidence" value="ECO:0007669"/>
    <property type="project" value="UniProtKB-KW"/>
</dbReference>
<feature type="compositionally biased region" description="Basic and acidic residues" evidence="8">
    <location>
        <begin position="640"/>
        <end position="663"/>
    </location>
</feature>
<comment type="domain">
    <text evidence="7">The Q motif is unique to and characteristic of the DEAD box family of RNA helicases and controls ATP binding and hydrolysis.</text>
</comment>
<dbReference type="Pfam" id="PF00270">
    <property type="entry name" value="DEAD"/>
    <property type="match status" value="1"/>
</dbReference>
<evidence type="ECO:0000313" key="12">
    <source>
        <dbReference type="Proteomes" id="UP000799421"/>
    </source>
</evidence>
<accession>A0A6A7C9V2</accession>
<dbReference type="SMART" id="SM00490">
    <property type="entry name" value="HELICc"/>
    <property type="match status" value="1"/>
</dbReference>
<dbReference type="PROSITE" id="PS51194">
    <property type="entry name" value="HELICASE_CTER"/>
    <property type="match status" value="1"/>
</dbReference>
<feature type="region of interest" description="Disordered" evidence="8">
    <location>
        <begin position="599"/>
        <end position="663"/>
    </location>
</feature>
<evidence type="ECO:0000259" key="10">
    <source>
        <dbReference type="PROSITE" id="PS51194"/>
    </source>
</evidence>
<dbReference type="InterPro" id="IPR027417">
    <property type="entry name" value="P-loop_NTPase"/>
</dbReference>
<proteinExistence type="inferred from homology"/>
<comment type="similarity">
    <text evidence="6">Belongs to the DEAD box helicase family.</text>
</comment>
<dbReference type="Pfam" id="PF00271">
    <property type="entry name" value="Helicase_C"/>
    <property type="match status" value="1"/>
</dbReference>
<dbReference type="Proteomes" id="UP000799421">
    <property type="component" value="Unassembled WGS sequence"/>
</dbReference>
<keyword evidence="2 6" id="KW-0378">Hydrolase</keyword>
<gene>
    <name evidence="11" type="ORF">K470DRAFT_224199</name>
</gene>
<dbReference type="PANTHER" id="PTHR24031">
    <property type="entry name" value="RNA HELICASE"/>
    <property type="match status" value="1"/>
</dbReference>
<keyword evidence="1 6" id="KW-0547">Nucleotide-binding</keyword>
<evidence type="ECO:0000256" key="2">
    <source>
        <dbReference type="ARBA" id="ARBA00022801"/>
    </source>
</evidence>
<keyword evidence="12" id="KW-1185">Reference proteome</keyword>
<evidence type="ECO:0000256" key="6">
    <source>
        <dbReference type="RuleBase" id="RU000492"/>
    </source>
</evidence>
<dbReference type="EMBL" id="MU005957">
    <property type="protein sequence ID" value="KAF2864301.1"/>
    <property type="molecule type" value="Genomic_DNA"/>
</dbReference>
<sequence>MQRIFRRCVVAAPRLRTAAPRLPFRYIHPSPIVRQEAQAAGEFKEDEKITKFRQLEERGFIHPNIVKNLVGNMKLETLTEVQQKTINQALDGKDIIAQAKTGTGKTLAFLLPILQNIIKIDPDLARANYSFKGPRTTADDIRALVISPTRELAEQIAQEARRAVRGTSIVVQTAVGGTQKARGLQSILREGCHLLVATPGRLKDIMTDNYSQIEMPDLSVLVLDEADRLLDQGFWAEIQEIMQLLPAREEVDRQTLMFSATVPPDVVRVVRRTLKPGFNFVQCVPADEEPTHKRIPQKVINVNGFENMLPTLAELIQRGIDASSEPTGRPFKAIVYFNSTAEVTLADEILNNLSSPGAEGSEHPSRRRHPWKRISILPIHSKLTQSQRTRAAETFKRSKSAILLSSDVTARGMDFPDVTHVIQMGVPQDRESYIHRIGRTGRAGKEGEGWLILPPAEIRESRTRLRGLPIKQDGSFGSATADLVREDVELAPEVGGIVEMLRKAAEGVPYRAKAAVYSAMLGTHSYVSDKEGFMAALNRLATKGWGMGEPPTLSAGIVGRLGLSRVPGVRVGGREDGEKFGKDAFERTGLFQRDSFQRRDRERGFERKDPFQRAGFRERRPFERNGSRGGFRPRYSNKLDGGKNFRDGDTRRGWTKRNKDSPF</sequence>
<dbReference type="PROSITE" id="PS00039">
    <property type="entry name" value="DEAD_ATP_HELICASE"/>
    <property type="match status" value="1"/>
</dbReference>
<dbReference type="AlphaFoldDB" id="A0A6A7C9V2"/>
<evidence type="ECO:0000256" key="8">
    <source>
        <dbReference type="SAM" id="MobiDB-lite"/>
    </source>
</evidence>
<protein>
    <recommendedName>
        <fullName evidence="7">ATP-dependent RNA helicase</fullName>
        <ecNumber evidence="7">3.6.4.13</ecNumber>
    </recommendedName>
</protein>
<dbReference type="GO" id="GO:0005524">
    <property type="term" value="F:ATP binding"/>
    <property type="evidence" value="ECO:0007669"/>
    <property type="project" value="UniProtKB-UniRule"/>
</dbReference>
<evidence type="ECO:0000256" key="5">
    <source>
        <dbReference type="ARBA" id="ARBA00022884"/>
    </source>
</evidence>
<feature type="compositionally biased region" description="Basic and acidic residues" evidence="8">
    <location>
        <begin position="599"/>
        <end position="626"/>
    </location>
</feature>
<evidence type="ECO:0000256" key="3">
    <source>
        <dbReference type="ARBA" id="ARBA00022806"/>
    </source>
</evidence>
<dbReference type="SUPFAM" id="SSF52540">
    <property type="entry name" value="P-loop containing nucleoside triphosphate hydrolases"/>
    <property type="match status" value="1"/>
</dbReference>
<comment type="function">
    <text evidence="7">RNA helicase.</text>
</comment>
<keyword evidence="3 6" id="KW-0347">Helicase</keyword>
<dbReference type="CDD" id="cd18787">
    <property type="entry name" value="SF2_C_DEAD"/>
    <property type="match status" value="1"/>
</dbReference>
<feature type="domain" description="Helicase C-terminal" evidence="10">
    <location>
        <begin position="314"/>
        <end position="489"/>
    </location>
</feature>
<dbReference type="Gene3D" id="3.40.50.300">
    <property type="entry name" value="P-loop containing nucleotide triphosphate hydrolases"/>
    <property type="match status" value="2"/>
</dbReference>
<evidence type="ECO:0000256" key="1">
    <source>
        <dbReference type="ARBA" id="ARBA00022741"/>
    </source>
</evidence>
<feature type="domain" description="Helicase ATP-binding" evidence="9">
    <location>
        <begin position="86"/>
        <end position="280"/>
    </location>
</feature>
<dbReference type="GO" id="GO:0003724">
    <property type="term" value="F:RNA helicase activity"/>
    <property type="evidence" value="ECO:0007669"/>
    <property type="project" value="UniProtKB-EC"/>
</dbReference>
<dbReference type="EC" id="3.6.4.13" evidence="7"/>
<keyword evidence="5 7" id="KW-0694">RNA-binding</keyword>
<name>A0A6A7C9V2_9PEZI</name>
<reference evidence="11" key="1">
    <citation type="journal article" date="2020" name="Stud. Mycol.">
        <title>101 Dothideomycetes genomes: a test case for predicting lifestyles and emergence of pathogens.</title>
        <authorList>
            <person name="Haridas S."/>
            <person name="Albert R."/>
            <person name="Binder M."/>
            <person name="Bloem J."/>
            <person name="Labutti K."/>
            <person name="Salamov A."/>
            <person name="Andreopoulos B."/>
            <person name="Baker S."/>
            <person name="Barry K."/>
            <person name="Bills G."/>
            <person name="Bluhm B."/>
            <person name="Cannon C."/>
            <person name="Castanera R."/>
            <person name="Culley D."/>
            <person name="Daum C."/>
            <person name="Ezra D."/>
            <person name="Gonzalez J."/>
            <person name="Henrissat B."/>
            <person name="Kuo A."/>
            <person name="Liang C."/>
            <person name="Lipzen A."/>
            <person name="Lutzoni F."/>
            <person name="Magnuson J."/>
            <person name="Mondo S."/>
            <person name="Nolan M."/>
            <person name="Ohm R."/>
            <person name="Pangilinan J."/>
            <person name="Park H.-J."/>
            <person name="Ramirez L."/>
            <person name="Alfaro M."/>
            <person name="Sun H."/>
            <person name="Tritt A."/>
            <person name="Yoshinaga Y."/>
            <person name="Zwiers L.-H."/>
            <person name="Turgeon B."/>
            <person name="Goodwin S."/>
            <person name="Spatafora J."/>
            <person name="Crous P."/>
            <person name="Grigoriev I."/>
        </authorList>
    </citation>
    <scope>NUCLEOTIDE SEQUENCE</scope>
    <source>
        <strain evidence="11">CBS 480.64</strain>
    </source>
</reference>
<dbReference type="OrthoDB" id="193716at2759"/>
<comment type="catalytic activity">
    <reaction evidence="7">
        <text>ATP + H2O = ADP + phosphate + H(+)</text>
        <dbReference type="Rhea" id="RHEA:13065"/>
        <dbReference type="ChEBI" id="CHEBI:15377"/>
        <dbReference type="ChEBI" id="CHEBI:15378"/>
        <dbReference type="ChEBI" id="CHEBI:30616"/>
        <dbReference type="ChEBI" id="CHEBI:43474"/>
        <dbReference type="ChEBI" id="CHEBI:456216"/>
        <dbReference type="EC" id="3.6.4.13"/>
    </reaction>
</comment>
<dbReference type="InterPro" id="IPR001650">
    <property type="entry name" value="Helicase_C-like"/>
</dbReference>
<evidence type="ECO:0000256" key="4">
    <source>
        <dbReference type="ARBA" id="ARBA00022840"/>
    </source>
</evidence>
<dbReference type="InterPro" id="IPR011545">
    <property type="entry name" value="DEAD/DEAH_box_helicase_dom"/>
</dbReference>
<dbReference type="InterPro" id="IPR000629">
    <property type="entry name" value="RNA-helicase_DEAD-box_CS"/>
</dbReference>
<evidence type="ECO:0000256" key="7">
    <source>
        <dbReference type="RuleBase" id="RU365068"/>
    </source>
</evidence>
<evidence type="ECO:0000313" key="11">
    <source>
        <dbReference type="EMBL" id="KAF2864301.1"/>
    </source>
</evidence>
<dbReference type="InterPro" id="IPR014001">
    <property type="entry name" value="Helicase_ATP-bd"/>
</dbReference>